<proteinExistence type="predicted"/>
<dbReference type="Proteomes" id="UP000033140">
    <property type="component" value="Unassembled WGS sequence"/>
</dbReference>
<dbReference type="Pfam" id="PF04252">
    <property type="entry name" value="SFM1-like"/>
    <property type="match status" value="1"/>
</dbReference>
<dbReference type="CDD" id="cd18090">
    <property type="entry name" value="Arginine_MT_Sfm1"/>
    <property type="match status" value="1"/>
</dbReference>
<dbReference type="PANTHER" id="PTHR35517:SF1">
    <property type="entry name" value="PROTEIN ARGININE N-METHYLTRANSFERASE SFM1"/>
    <property type="match status" value="1"/>
</dbReference>
<evidence type="ECO:0000313" key="2">
    <source>
        <dbReference type="Proteomes" id="UP000033140"/>
    </source>
</evidence>
<protein>
    <recommendedName>
        <fullName evidence="3">SAM-dependent MTase TRM10-type domain-containing protein</fullName>
    </recommendedName>
</protein>
<evidence type="ECO:0000313" key="1">
    <source>
        <dbReference type="EMBL" id="GAO49376.1"/>
    </source>
</evidence>
<keyword evidence="2" id="KW-1185">Reference proteome</keyword>
<gene>
    <name evidence="1" type="ORF">G7K_3527-t1</name>
</gene>
<dbReference type="PANTHER" id="PTHR35517">
    <property type="entry name" value="PROTEIN ARGININE N-METHYLTRANSFERASE SFM1"/>
    <property type="match status" value="1"/>
</dbReference>
<organism evidence="1 2">
    <name type="scientific">Saitoella complicata (strain BCRC 22490 / CBS 7301 / JCM 7358 / NBRC 10748 / NRRL Y-17804)</name>
    <dbReference type="NCBI Taxonomy" id="698492"/>
    <lineage>
        <taxon>Eukaryota</taxon>
        <taxon>Fungi</taxon>
        <taxon>Dikarya</taxon>
        <taxon>Ascomycota</taxon>
        <taxon>Taphrinomycotina</taxon>
        <taxon>Taphrinomycotina incertae sedis</taxon>
        <taxon>Saitoella</taxon>
    </lineage>
</organism>
<dbReference type="AlphaFoldDB" id="A0A0E9NI80"/>
<evidence type="ECO:0008006" key="3">
    <source>
        <dbReference type="Google" id="ProtNLM"/>
    </source>
</evidence>
<dbReference type="GO" id="GO:0035241">
    <property type="term" value="F:protein-arginine omega-N monomethyltransferase activity"/>
    <property type="evidence" value="ECO:0007669"/>
    <property type="project" value="TreeGrafter"/>
</dbReference>
<sequence>MTHDTPQLQSTITMKYIIENLEPKLPEWSQLEYAHVLTHVEPSRVYFTNMADHSPANLSAAHVLKESAFSMSELLANKQRVCLLDELAEEELSPEDAERFDWIICGGILGDEDTEDYVAQDRNKGSDELQKHGFPLRRIGKPQMTTDTAVISAKRILEDRKRYEELKFADNPTVKISAM</sequence>
<dbReference type="OMA" id="LEYIHIC"/>
<dbReference type="InterPro" id="IPR007364">
    <property type="entry name" value="SFM1-like"/>
</dbReference>
<accession>A0A0E9NI80</accession>
<comment type="caution">
    <text evidence="1">The sequence shown here is derived from an EMBL/GenBank/DDBJ whole genome shotgun (WGS) entry which is preliminary data.</text>
</comment>
<reference evidence="1 2" key="2">
    <citation type="journal article" date="2014" name="J. Gen. Appl. Microbiol.">
        <title>The early diverging ascomycetous budding yeast Saitoella complicata has three histone deacetylases belonging to the Clr6, Hos2, and Rpd3 lineages.</title>
        <authorList>
            <person name="Nishida H."/>
            <person name="Matsumoto T."/>
            <person name="Kondo S."/>
            <person name="Hamamoto M."/>
            <person name="Yoshikawa H."/>
        </authorList>
    </citation>
    <scope>NUCLEOTIDE SEQUENCE [LARGE SCALE GENOMIC DNA]</scope>
    <source>
        <strain evidence="1 2">NRRL Y-17804</strain>
    </source>
</reference>
<reference evidence="1 2" key="3">
    <citation type="journal article" date="2015" name="Genome Announc.">
        <title>Draft Genome Sequence of the Archiascomycetous Yeast Saitoella complicata.</title>
        <authorList>
            <person name="Yamauchi K."/>
            <person name="Kondo S."/>
            <person name="Hamamoto M."/>
            <person name="Takahashi Y."/>
            <person name="Ogura Y."/>
            <person name="Hayashi T."/>
            <person name="Nishida H."/>
        </authorList>
    </citation>
    <scope>NUCLEOTIDE SEQUENCE [LARGE SCALE GENOMIC DNA]</scope>
    <source>
        <strain evidence="1 2">NRRL Y-17804</strain>
    </source>
</reference>
<name>A0A0E9NI80_SAICN</name>
<reference evidence="1 2" key="1">
    <citation type="journal article" date="2011" name="J. Gen. Appl. Microbiol.">
        <title>Draft genome sequencing of the enigmatic yeast Saitoella complicata.</title>
        <authorList>
            <person name="Nishida H."/>
            <person name="Hamamoto M."/>
            <person name="Sugiyama J."/>
        </authorList>
    </citation>
    <scope>NUCLEOTIDE SEQUENCE [LARGE SCALE GENOMIC DNA]</scope>
    <source>
        <strain evidence="1 2">NRRL Y-17804</strain>
    </source>
</reference>
<dbReference type="EMBL" id="BACD03000022">
    <property type="protein sequence ID" value="GAO49376.1"/>
    <property type="molecule type" value="Genomic_DNA"/>
</dbReference>